<dbReference type="EMBL" id="JACSDY010000002">
    <property type="protein sequence ID" value="KAF7434342.1"/>
    <property type="molecule type" value="Genomic_DNA"/>
</dbReference>
<dbReference type="AlphaFoldDB" id="A0A834PAA5"/>
<sequence>MDRNDWLNIRDASYILVDNILDRGHWRGVAIVAPSQKCFPFRTQFSLECPTEWGLRIAENGRSADKCEGQAGHQVKVVWEWKEVEPAAKSSAESNRSCYKRYTDGGWKRASSLIWDRDRRDFSLKDDQTQRSRSCKVRDERENAITFVGHPIRTS</sequence>
<accession>A0A834PAA5</accession>
<name>A0A834PAA5_VESPE</name>
<dbReference type="Proteomes" id="UP000600918">
    <property type="component" value="Unassembled WGS sequence"/>
</dbReference>
<proteinExistence type="predicted"/>
<evidence type="ECO:0000313" key="2">
    <source>
        <dbReference type="Proteomes" id="UP000600918"/>
    </source>
</evidence>
<gene>
    <name evidence="1" type="ORF">H0235_002533</name>
</gene>
<keyword evidence="2" id="KW-1185">Reference proteome</keyword>
<comment type="caution">
    <text evidence="1">The sequence shown here is derived from an EMBL/GenBank/DDBJ whole genome shotgun (WGS) entry which is preliminary data.</text>
</comment>
<protein>
    <submittedName>
        <fullName evidence="1">Uncharacterized protein</fullName>
    </submittedName>
</protein>
<organism evidence="1 2">
    <name type="scientific">Vespula pensylvanica</name>
    <name type="common">Western yellow jacket</name>
    <name type="synonym">Wasp</name>
    <dbReference type="NCBI Taxonomy" id="30213"/>
    <lineage>
        <taxon>Eukaryota</taxon>
        <taxon>Metazoa</taxon>
        <taxon>Ecdysozoa</taxon>
        <taxon>Arthropoda</taxon>
        <taxon>Hexapoda</taxon>
        <taxon>Insecta</taxon>
        <taxon>Pterygota</taxon>
        <taxon>Neoptera</taxon>
        <taxon>Endopterygota</taxon>
        <taxon>Hymenoptera</taxon>
        <taxon>Apocrita</taxon>
        <taxon>Aculeata</taxon>
        <taxon>Vespoidea</taxon>
        <taxon>Vespidae</taxon>
        <taxon>Vespinae</taxon>
        <taxon>Vespula</taxon>
    </lineage>
</organism>
<evidence type="ECO:0000313" key="1">
    <source>
        <dbReference type="EMBL" id="KAF7434342.1"/>
    </source>
</evidence>
<reference evidence="1" key="1">
    <citation type="journal article" date="2020" name="G3 (Bethesda)">
        <title>High-Quality Assemblies for Three Invasive Social Wasps from the &lt;i&gt;Vespula&lt;/i&gt; Genus.</title>
        <authorList>
            <person name="Harrop T.W.R."/>
            <person name="Guhlin J."/>
            <person name="McLaughlin G.M."/>
            <person name="Permina E."/>
            <person name="Stockwell P."/>
            <person name="Gilligan J."/>
            <person name="Le Lec M.F."/>
            <person name="Gruber M.A.M."/>
            <person name="Quinn O."/>
            <person name="Lovegrove M."/>
            <person name="Duncan E.J."/>
            <person name="Remnant E.J."/>
            <person name="Van Eeckhoven J."/>
            <person name="Graham B."/>
            <person name="Knapp R.A."/>
            <person name="Langford K.W."/>
            <person name="Kronenberg Z."/>
            <person name="Press M.O."/>
            <person name="Eacker S.M."/>
            <person name="Wilson-Rankin E.E."/>
            <person name="Purcell J."/>
            <person name="Lester P.J."/>
            <person name="Dearden P.K."/>
        </authorList>
    </citation>
    <scope>NUCLEOTIDE SEQUENCE</scope>
    <source>
        <strain evidence="1">Volc-1</strain>
    </source>
</reference>